<evidence type="ECO:0000313" key="3">
    <source>
        <dbReference type="EMBL" id="CAB0000659.1"/>
    </source>
</evidence>
<feature type="compositionally biased region" description="Low complexity" evidence="1">
    <location>
        <begin position="155"/>
        <end position="167"/>
    </location>
</feature>
<evidence type="ECO:0000256" key="1">
    <source>
        <dbReference type="SAM" id="MobiDB-lite"/>
    </source>
</evidence>
<evidence type="ECO:0000256" key="2">
    <source>
        <dbReference type="SAM" id="Phobius"/>
    </source>
</evidence>
<dbReference type="EMBL" id="CADCXU010009754">
    <property type="protein sequence ID" value="CAB0000659.1"/>
    <property type="molecule type" value="Genomic_DNA"/>
</dbReference>
<feature type="transmembrane region" description="Helical" evidence="2">
    <location>
        <begin position="63"/>
        <end position="85"/>
    </location>
</feature>
<gene>
    <name evidence="3" type="ORF">NTEN_LOCUS6446</name>
</gene>
<keyword evidence="2" id="KW-0472">Membrane</keyword>
<keyword evidence="4" id="KW-1185">Reference proteome</keyword>
<accession>A0A6H5GEY7</accession>
<reference evidence="3 4" key="1">
    <citation type="submission" date="2020-02" db="EMBL/GenBank/DDBJ databases">
        <authorList>
            <person name="Ferguson B K."/>
        </authorList>
    </citation>
    <scope>NUCLEOTIDE SEQUENCE [LARGE SCALE GENOMIC DNA]</scope>
</reference>
<evidence type="ECO:0000313" key="4">
    <source>
        <dbReference type="Proteomes" id="UP000479000"/>
    </source>
</evidence>
<keyword evidence="2" id="KW-0812">Transmembrane</keyword>
<sequence length="167" mass="17772">MSLGPRDRCLGLIWNHIICNKIIHNHESILYTESQKLSTYTIGFIKQLNFTQMNRMTGRKKGGFGLGGALWAAGSVAAVGMAALAAMSGKALMTSMLALMLAGAGALRGGGGGSSGGGHGGCGKETQYIQAVHGRNIEYLDRVAVEEGSQHKFRPSPQYYQDPSQQK</sequence>
<name>A0A6H5GEY7_9HEMI</name>
<protein>
    <submittedName>
        <fullName evidence="3">Uncharacterized protein</fullName>
    </submittedName>
</protein>
<keyword evidence="2" id="KW-1133">Transmembrane helix</keyword>
<proteinExistence type="predicted"/>
<dbReference type="Proteomes" id="UP000479000">
    <property type="component" value="Unassembled WGS sequence"/>
</dbReference>
<dbReference type="AlphaFoldDB" id="A0A6H5GEY7"/>
<feature type="region of interest" description="Disordered" evidence="1">
    <location>
        <begin position="148"/>
        <end position="167"/>
    </location>
</feature>
<organism evidence="3 4">
    <name type="scientific">Nesidiocoris tenuis</name>
    <dbReference type="NCBI Taxonomy" id="355587"/>
    <lineage>
        <taxon>Eukaryota</taxon>
        <taxon>Metazoa</taxon>
        <taxon>Ecdysozoa</taxon>
        <taxon>Arthropoda</taxon>
        <taxon>Hexapoda</taxon>
        <taxon>Insecta</taxon>
        <taxon>Pterygota</taxon>
        <taxon>Neoptera</taxon>
        <taxon>Paraneoptera</taxon>
        <taxon>Hemiptera</taxon>
        <taxon>Heteroptera</taxon>
        <taxon>Panheteroptera</taxon>
        <taxon>Cimicomorpha</taxon>
        <taxon>Miridae</taxon>
        <taxon>Dicyphina</taxon>
        <taxon>Nesidiocoris</taxon>
    </lineage>
</organism>